<dbReference type="PANTHER" id="PTHR32385">
    <property type="entry name" value="MANNOSYL PHOSPHORYLINOSITOL CERAMIDE SYNTHASE"/>
    <property type="match status" value="1"/>
</dbReference>
<dbReference type="GO" id="GO:0016020">
    <property type="term" value="C:membrane"/>
    <property type="evidence" value="ECO:0007669"/>
    <property type="project" value="GOC"/>
</dbReference>
<organism evidence="3 4">
    <name type="scientific">Haematococcus lacustris</name>
    <name type="common">Green alga</name>
    <name type="synonym">Haematococcus pluvialis</name>
    <dbReference type="NCBI Taxonomy" id="44745"/>
    <lineage>
        <taxon>Eukaryota</taxon>
        <taxon>Viridiplantae</taxon>
        <taxon>Chlorophyta</taxon>
        <taxon>core chlorophytes</taxon>
        <taxon>Chlorophyceae</taxon>
        <taxon>CS clade</taxon>
        <taxon>Chlamydomonadales</taxon>
        <taxon>Haematococcaceae</taxon>
        <taxon>Haematococcus</taxon>
    </lineage>
</organism>
<comment type="caution">
    <text evidence="3">The sequence shown here is derived from an EMBL/GenBank/DDBJ whole genome shotgun (WGS) entry which is preliminary data.</text>
</comment>
<evidence type="ECO:0000313" key="3">
    <source>
        <dbReference type="EMBL" id="GFH15028.1"/>
    </source>
</evidence>
<dbReference type="GO" id="GO:0000030">
    <property type="term" value="F:mannosyltransferase activity"/>
    <property type="evidence" value="ECO:0007669"/>
    <property type="project" value="TreeGrafter"/>
</dbReference>
<keyword evidence="2" id="KW-1133">Transmembrane helix</keyword>
<feature type="transmembrane region" description="Helical" evidence="2">
    <location>
        <begin position="185"/>
        <end position="210"/>
    </location>
</feature>
<accession>A0A699Z723</accession>
<keyword evidence="4" id="KW-1185">Reference proteome</keyword>
<gene>
    <name evidence="3" type="ORF">HaLaN_11181</name>
</gene>
<proteinExistence type="predicted"/>
<evidence type="ECO:0000256" key="1">
    <source>
        <dbReference type="SAM" id="MobiDB-lite"/>
    </source>
</evidence>
<dbReference type="GO" id="GO:0051999">
    <property type="term" value="P:mannosyl-inositol phosphorylceramide biosynthetic process"/>
    <property type="evidence" value="ECO:0007669"/>
    <property type="project" value="TreeGrafter"/>
</dbReference>
<keyword evidence="2" id="KW-0812">Transmembrane</keyword>
<dbReference type="AlphaFoldDB" id="A0A699Z723"/>
<sequence length="446" mass="49573">MEHGMRATSCHSPVCMIACHSPVCMYVLSQPCMWHRDLGPQRVIRPPGVPYSMGWAGSAQTRLCGILPAHHRSIHHWNLHQGQPDLSQAGSMPLPPMDVQLRRMTRPSTETSAVAGSPINSAYHPQSESWGEGGGKGHVATMSSSLPCPCHLGAPKSDSEVRDKVRARRWQRRHQQRQYHTHRQWLLLVLVVALTCFLWYFLPCALTIAYNYCWWTLLSNRVSYALPETAPVASSNAPVPKILHQTWRDKNLPARWRAAQQSCIDAHPGYEYRLWTDDDAEQVGAARGSGLKEAYELHALPVSILCLSLFAAHCQSLPLVLVYLQIISLQHTARRCAALLCAASVWRHLPGLGCGMPEEPGLPALCQLLSTKDIPHWHLQRCAGVTTPGPLRPAPHHQPASMEQVAVCQVCDRDVHHRAHVRHRPVLPAQPQGGRGGHSARGVRQI</sequence>
<dbReference type="Gene3D" id="3.90.550.20">
    <property type="match status" value="1"/>
</dbReference>
<feature type="region of interest" description="Disordered" evidence="1">
    <location>
        <begin position="427"/>
        <end position="446"/>
    </location>
</feature>
<dbReference type="InterPro" id="IPR029044">
    <property type="entry name" value="Nucleotide-diphossugar_trans"/>
</dbReference>
<dbReference type="SUPFAM" id="SSF53448">
    <property type="entry name" value="Nucleotide-diphospho-sugar transferases"/>
    <property type="match status" value="1"/>
</dbReference>
<dbReference type="PANTHER" id="PTHR32385:SF15">
    <property type="entry name" value="INOSITOL PHOSPHOCERAMIDE MANNOSYLTRANSFERASE 1"/>
    <property type="match status" value="1"/>
</dbReference>
<evidence type="ECO:0000313" key="4">
    <source>
        <dbReference type="Proteomes" id="UP000485058"/>
    </source>
</evidence>
<protein>
    <submittedName>
        <fullName evidence="3">Uncharacterized protein</fullName>
    </submittedName>
</protein>
<reference evidence="3 4" key="1">
    <citation type="submission" date="2020-02" db="EMBL/GenBank/DDBJ databases">
        <title>Draft genome sequence of Haematococcus lacustris strain NIES-144.</title>
        <authorList>
            <person name="Morimoto D."/>
            <person name="Nakagawa S."/>
            <person name="Yoshida T."/>
            <person name="Sawayama S."/>
        </authorList>
    </citation>
    <scope>NUCLEOTIDE SEQUENCE [LARGE SCALE GENOMIC DNA]</scope>
    <source>
        <strain evidence="3 4">NIES-144</strain>
    </source>
</reference>
<dbReference type="EMBL" id="BLLF01000796">
    <property type="protein sequence ID" value="GFH15028.1"/>
    <property type="molecule type" value="Genomic_DNA"/>
</dbReference>
<dbReference type="InterPro" id="IPR051706">
    <property type="entry name" value="Glycosyltransferase_domain"/>
</dbReference>
<dbReference type="Proteomes" id="UP000485058">
    <property type="component" value="Unassembled WGS sequence"/>
</dbReference>
<keyword evidence="2" id="KW-0472">Membrane</keyword>
<name>A0A699Z723_HAELA</name>
<evidence type="ECO:0000256" key="2">
    <source>
        <dbReference type="SAM" id="Phobius"/>
    </source>
</evidence>